<dbReference type="PROSITE" id="PS50042">
    <property type="entry name" value="CNMP_BINDING_3"/>
    <property type="match status" value="1"/>
</dbReference>
<accession>A0A6A5A5B4</accession>
<gene>
    <name evidence="2" type="ORF">AaE_009333</name>
</gene>
<dbReference type="Proteomes" id="UP000469452">
    <property type="component" value="Unassembled WGS sequence"/>
</dbReference>
<proteinExistence type="predicted"/>
<protein>
    <recommendedName>
        <fullName evidence="1">Cyclic nucleotide-binding domain-containing protein</fullName>
    </recommendedName>
</protein>
<dbReference type="EMBL" id="VJMI01015312">
    <property type="protein sequence ID" value="KAF0730021.1"/>
    <property type="molecule type" value="Genomic_DNA"/>
</dbReference>
<sequence>MPKHQSLTTGGGTTTAHQKLHALYQGVLQTSPILTILAAGITWPKVMELMTVKHFTMGHTVWRVGQVPTDMGFVLEGQFELQTVHDNNASGSAITKVCPRGSCIAGHATVTHTPLNASVVATKYKSTLMTLSRSKFATVLHQLEASRAEQLQHALLTAYQEEMRALYPPTAVTPLTNPRLPPAPVVAVSPQPPPTTVPVEYESSSGTLVLHEPIRSRRGSLKPRLHPICVQARANMVRRLEQLHIPEQYQPGDSTTLVRKPFGHHNAGTVTKEKPMGRLLRPLDKQKDPHIIHAEREFACGSSSPSNLYDSSLTLMQSTPNIPQPTGHHRPLPPVNKPHIRIDQLSVQQHTTALGPVIPPTSMPPLMNPLQRQCTVPSPQSPA</sequence>
<dbReference type="InterPro" id="IPR014710">
    <property type="entry name" value="RmlC-like_jellyroll"/>
</dbReference>
<dbReference type="CDD" id="cd00038">
    <property type="entry name" value="CAP_ED"/>
    <property type="match status" value="1"/>
</dbReference>
<name>A0A6A5A5B4_APHAT</name>
<evidence type="ECO:0000313" key="3">
    <source>
        <dbReference type="Proteomes" id="UP000469452"/>
    </source>
</evidence>
<evidence type="ECO:0000259" key="1">
    <source>
        <dbReference type="PROSITE" id="PS50042"/>
    </source>
</evidence>
<dbReference type="InterPro" id="IPR000595">
    <property type="entry name" value="cNMP-bd_dom"/>
</dbReference>
<dbReference type="SUPFAM" id="SSF51206">
    <property type="entry name" value="cAMP-binding domain-like"/>
    <property type="match status" value="1"/>
</dbReference>
<evidence type="ECO:0000313" key="2">
    <source>
        <dbReference type="EMBL" id="KAF0730021.1"/>
    </source>
</evidence>
<organism evidence="2 3">
    <name type="scientific">Aphanomyces astaci</name>
    <name type="common">Crayfish plague agent</name>
    <dbReference type="NCBI Taxonomy" id="112090"/>
    <lineage>
        <taxon>Eukaryota</taxon>
        <taxon>Sar</taxon>
        <taxon>Stramenopiles</taxon>
        <taxon>Oomycota</taxon>
        <taxon>Saprolegniomycetes</taxon>
        <taxon>Saprolegniales</taxon>
        <taxon>Verrucalvaceae</taxon>
        <taxon>Aphanomyces</taxon>
    </lineage>
</organism>
<dbReference type="Gene3D" id="2.60.120.10">
    <property type="entry name" value="Jelly Rolls"/>
    <property type="match status" value="1"/>
</dbReference>
<comment type="caution">
    <text evidence="2">The sequence shown here is derived from an EMBL/GenBank/DDBJ whole genome shotgun (WGS) entry which is preliminary data.</text>
</comment>
<feature type="domain" description="Cyclic nucleotide-binding" evidence="1">
    <location>
        <begin position="45"/>
        <end position="140"/>
    </location>
</feature>
<dbReference type="InterPro" id="IPR018490">
    <property type="entry name" value="cNMP-bd_dom_sf"/>
</dbReference>
<dbReference type="AlphaFoldDB" id="A0A6A5A5B4"/>
<reference evidence="2 3" key="1">
    <citation type="submission" date="2019-06" db="EMBL/GenBank/DDBJ databases">
        <title>Genomics analysis of Aphanomyces spp. identifies a new class of oomycete effector associated with host adaptation.</title>
        <authorList>
            <person name="Gaulin E."/>
        </authorList>
    </citation>
    <scope>NUCLEOTIDE SEQUENCE [LARGE SCALE GENOMIC DNA]</scope>
    <source>
        <strain evidence="2 3">E</strain>
    </source>
</reference>
<dbReference type="Pfam" id="PF00027">
    <property type="entry name" value="cNMP_binding"/>
    <property type="match status" value="1"/>
</dbReference>
<dbReference type="VEuPathDB" id="FungiDB:H257_01691"/>